<dbReference type="AlphaFoldDB" id="A0A3E3AIR2"/>
<protein>
    <submittedName>
        <fullName evidence="7">Peptidoglycan endopeptidase</fullName>
    </submittedName>
</protein>
<evidence type="ECO:0000313" key="8">
    <source>
        <dbReference type="Proteomes" id="UP000261032"/>
    </source>
</evidence>
<dbReference type="GO" id="GO:0008234">
    <property type="term" value="F:cysteine-type peptidase activity"/>
    <property type="evidence" value="ECO:0007669"/>
    <property type="project" value="UniProtKB-KW"/>
</dbReference>
<dbReference type="InterPro" id="IPR000064">
    <property type="entry name" value="NLP_P60_dom"/>
</dbReference>
<keyword evidence="3" id="KW-0378">Hydrolase</keyword>
<comment type="caution">
    <text evidence="7">The sequence shown here is derived from an EMBL/GenBank/DDBJ whole genome shotgun (WGS) entry which is preliminary data.</text>
</comment>
<keyword evidence="4" id="KW-0788">Thiol protease</keyword>
<evidence type="ECO:0000259" key="6">
    <source>
        <dbReference type="PROSITE" id="PS51935"/>
    </source>
</evidence>
<keyword evidence="2" id="KW-0645">Protease</keyword>
<dbReference type="Pfam" id="PF16403">
    <property type="entry name" value="Bact_surface_Ig-like"/>
    <property type="match status" value="1"/>
</dbReference>
<dbReference type="PANTHER" id="PTHR47359:SF3">
    <property type="entry name" value="NLP_P60 DOMAIN-CONTAINING PROTEIN-RELATED"/>
    <property type="match status" value="1"/>
</dbReference>
<dbReference type="EMBL" id="QUSL01000001">
    <property type="protein sequence ID" value="RGD87370.1"/>
    <property type="molecule type" value="Genomic_DNA"/>
</dbReference>
<accession>A0A3E3AIR2</accession>
<reference evidence="7 8" key="1">
    <citation type="submission" date="2018-08" db="EMBL/GenBank/DDBJ databases">
        <title>A genome reference for cultivated species of the human gut microbiota.</title>
        <authorList>
            <person name="Zou Y."/>
            <person name="Xue W."/>
            <person name="Luo G."/>
        </authorList>
    </citation>
    <scope>NUCLEOTIDE SEQUENCE [LARGE SCALE GENOMIC DNA]</scope>
    <source>
        <strain evidence="7 8">OM06-4</strain>
    </source>
</reference>
<dbReference type="SUPFAM" id="SSF54001">
    <property type="entry name" value="Cysteine proteinases"/>
    <property type="match status" value="1"/>
</dbReference>
<dbReference type="InterPro" id="IPR038765">
    <property type="entry name" value="Papain-like_cys_pep_sf"/>
</dbReference>
<dbReference type="Gene3D" id="3.90.1720.10">
    <property type="entry name" value="endopeptidase domain like (from Nostoc punctiforme)"/>
    <property type="match status" value="1"/>
</dbReference>
<feature type="transmembrane region" description="Helical" evidence="5">
    <location>
        <begin position="21"/>
        <end position="41"/>
    </location>
</feature>
<proteinExistence type="inferred from homology"/>
<dbReference type="GO" id="GO:0006508">
    <property type="term" value="P:proteolysis"/>
    <property type="evidence" value="ECO:0007669"/>
    <property type="project" value="UniProtKB-KW"/>
</dbReference>
<keyword evidence="5" id="KW-1133">Transmembrane helix</keyword>
<dbReference type="PANTHER" id="PTHR47359">
    <property type="entry name" value="PEPTIDOGLYCAN DL-ENDOPEPTIDASE CWLO"/>
    <property type="match status" value="1"/>
</dbReference>
<dbReference type="SMR" id="A0A3E3AIR2"/>
<evidence type="ECO:0000256" key="5">
    <source>
        <dbReference type="SAM" id="Phobius"/>
    </source>
</evidence>
<dbReference type="Proteomes" id="UP000261032">
    <property type="component" value="Unassembled WGS sequence"/>
</dbReference>
<organism evidence="7 8">
    <name type="scientific">Thomasclavelia ramosa</name>
    <dbReference type="NCBI Taxonomy" id="1547"/>
    <lineage>
        <taxon>Bacteria</taxon>
        <taxon>Bacillati</taxon>
        <taxon>Bacillota</taxon>
        <taxon>Erysipelotrichia</taxon>
        <taxon>Erysipelotrichales</taxon>
        <taxon>Coprobacillaceae</taxon>
        <taxon>Thomasclavelia</taxon>
    </lineage>
</organism>
<feature type="domain" description="NlpC/P60" evidence="6">
    <location>
        <begin position="368"/>
        <end position="480"/>
    </location>
</feature>
<evidence type="ECO:0000256" key="1">
    <source>
        <dbReference type="ARBA" id="ARBA00007074"/>
    </source>
</evidence>
<keyword evidence="5" id="KW-0472">Membrane</keyword>
<comment type="similarity">
    <text evidence="1">Belongs to the peptidase C40 family.</text>
</comment>
<dbReference type="Gene3D" id="2.60.40.10">
    <property type="entry name" value="Immunoglobulins"/>
    <property type="match status" value="4"/>
</dbReference>
<gene>
    <name evidence="7" type="ORF">DXB93_01550</name>
</gene>
<sequence>MDRNIKTSFKNVVDEYIVNRKAMFIPIAAVASFMLVGYAAADKEKPEIKSNQIDLAYGEKFDVDSIDITDNKDSRDLIEVSADTSSLNVTQLGSYKVSVTATDSGSNVATKTVQVNVVDNEGPKFESLGSNQGYTIDVPVKGSTDFASYVKANDNVDGDVTPFIEANTPLNTEVKGQQDITLKATDSSGNETVKTFTFAVSDLEAPVINLTQGENVTVDYGSGFDLNNFVNVTDNLDGTLVPTVEGSIDTSKIDETQTLKISATDSSGNVSEANLNVVVKDLSAPVISLTKSSITVNAGENVDFNAYIASAIDNKDGDVKANVKVDAPSTAKAGTKTATYTVTDAAGNTGTASLSVKVNAVYGGAASNNYGNSVLSAAYSRLGCPYVWGADGPNSFDCSGFVKWCYSRVGISLPHSSSAQKNAGTQISISQAQPGDILWKSGHVGIYIGNGQYIHAPRTGDVVKISSVSGSGFVCAVRVK</sequence>
<name>A0A3E3AIR2_9FIRM</name>
<dbReference type="RefSeq" id="WP_003538523.1">
    <property type="nucleotide sequence ID" value="NZ_BAABXX010000001.1"/>
</dbReference>
<dbReference type="InterPro" id="IPR051794">
    <property type="entry name" value="PG_Endopeptidase_C40"/>
</dbReference>
<evidence type="ECO:0000313" key="7">
    <source>
        <dbReference type="EMBL" id="RGD87370.1"/>
    </source>
</evidence>
<dbReference type="GeneID" id="64196689"/>
<evidence type="ECO:0000256" key="3">
    <source>
        <dbReference type="ARBA" id="ARBA00022801"/>
    </source>
</evidence>
<dbReference type="PROSITE" id="PS51935">
    <property type="entry name" value="NLPC_P60"/>
    <property type="match status" value="1"/>
</dbReference>
<dbReference type="Pfam" id="PF00877">
    <property type="entry name" value="NLPC_P60"/>
    <property type="match status" value="1"/>
</dbReference>
<evidence type="ECO:0000256" key="4">
    <source>
        <dbReference type="ARBA" id="ARBA00022807"/>
    </source>
</evidence>
<keyword evidence="5" id="KW-0812">Transmembrane</keyword>
<dbReference type="InterPro" id="IPR032179">
    <property type="entry name" value="Cry22Aa_Ig-like"/>
</dbReference>
<evidence type="ECO:0000256" key="2">
    <source>
        <dbReference type="ARBA" id="ARBA00022670"/>
    </source>
</evidence>
<dbReference type="InterPro" id="IPR013783">
    <property type="entry name" value="Ig-like_fold"/>
</dbReference>